<evidence type="ECO:0000256" key="1">
    <source>
        <dbReference type="SAM" id="MobiDB-lite"/>
    </source>
</evidence>
<feature type="compositionally biased region" description="Polar residues" evidence="1">
    <location>
        <begin position="264"/>
        <end position="286"/>
    </location>
</feature>
<dbReference type="PANTHER" id="PTHR23150:SF19">
    <property type="entry name" value="FORMYLGLYCINE-GENERATING ENZYME"/>
    <property type="match status" value="1"/>
</dbReference>
<dbReference type="SUPFAM" id="SSF56436">
    <property type="entry name" value="C-type lectin-like"/>
    <property type="match status" value="1"/>
</dbReference>
<feature type="region of interest" description="Disordered" evidence="1">
    <location>
        <begin position="262"/>
        <end position="286"/>
    </location>
</feature>
<dbReference type="InterPro" id="IPR005532">
    <property type="entry name" value="SUMF_dom"/>
</dbReference>
<organism evidence="3 4">
    <name type="scientific">Nibrella viscosa</name>
    <dbReference type="NCBI Taxonomy" id="1084524"/>
    <lineage>
        <taxon>Bacteria</taxon>
        <taxon>Pseudomonadati</taxon>
        <taxon>Bacteroidota</taxon>
        <taxon>Cytophagia</taxon>
        <taxon>Cytophagales</taxon>
        <taxon>Spirosomataceae</taxon>
        <taxon>Nibrella</taxon>
    </lineage>
</organism>
<evidence type="ECO:0000259" key="2">
    <source>
        <dbReference type="PROSITE" id="PS50208"/>
    </source>
</evidence>
<sequence>MGLLVATTGMAQKSIKIVGGTAPAGTERRAAIIIANQDYQQDMMDLKKVYNDADDMKEALDKLGFEIFELRRDLDRRSLDRLLAGLPQRLKGYQVALFYYSGHGAEYQGDNYLLPTDMPPLEYRSDVATYGLSLKRVYQAFADGGIRTSIVISDACRNLPLGRSTGLPTGLTLPANNPAGTFTMFATRSGNLSLENVKGRNGYFTQELLKNIVQPNWTLDKIFYETRKGVKAATGNQQDPSMANELDDQFVFVLKPEDRPLSTPVLNPTTSQVAESTPSRPTTTTNWSSKYLDLPFADLEYVPGGTFQMGDTRGEGDSNERPVHTVTVSSFLMGKYEVTQRQWEAVMGSNPSEHKECPDCPVENVSWEDVKVFLQKLNARASGSLHYRLPTEAEWEYAAGGGAIAKRSRFGNGEDILNPAGANFYGITADKKAYSVAGEYRGKTVRVGSFSPNGLGLHDLSGNVWEWCADWYGPYTQEAQTDPSGPSSGWTRVLRGGSWYFNSAYCRVAHRNPDIPSLRNNYVGFRLVAQSR</sequence>
<name>A0ABP8KYH6_9BACT</name>
<dbReference type="PROSITE" id="PS50208">
    <property type="entry name" value="CASPASE_P20"/>
    <property type="match status" value="1"/>
</dbReference>
<dbReference type="Proteomes" id="UP001500936">
    <property type="component" value="Unassembled WGS sequence"/>
</dbReference>
<protein>
    <recommendedName>
        <fullName evidence="2">Caspase family p20 domain-containing protein</fullName>
    </recommendedName>
</protein>
<comment type="caution">
    <text evidence="3">The sequence shown here is derived from an EMBL/GenBank/DDBJ whole genome shotgun (WGS) entry which is preliminary data.</text>
</comment>
<dbReference type="InterPro" id="IPR029030">
    <property type="entry name" value="Caspase-like_dom_sf"/>
</dbReference>
<evidence type="ECO:0000313" key="3">
    <source>
        <dbReference type="EMBL" id="GAA4418851.1"/>
    </source>
</evidence>
<feature type="domain" description="Caspase family p20" evidence="2">
    <location>
        <begin position="27"/>
        <end position="106"/>
    </location>
</feature>
<keyword evidence="4" id="KW-1185">Reference proteome</keyword>
<dbReference type="PANTHER" id="PTHR23150">
    <property type="entry name" value="SULFATASE MODIFYING FACTOR 1, 2"/>
    <property type="match status" value="1"/>
</dbReference>
<dbReference type="Pfam" id="PF03781">
    <property type="entry name" value="FGE-sulfatase"/>
    <property type="match status" value="1"/>
</dbReference>
<dbReference type="InterPro" id="IPR001309">
    <property type="entry name" value="Pept_C14_p20"/>
</dbReference>
<dbReference type="InterPro" id="IPR016187">
    <property type="entry name" value="CTDL_fold"/>
</dbReference>
<dbReference type="SUPFAM" id="SSF52129">
    <property type="entry name" value="Caspase-like"/>
    <property type="match status" value="1"/>
</dbReference>
<dbReference type="Pfam" id="PF00656">
    <property type="entry name" value="Peptidase_C14"/>
    <property type="match status" value="1"/>
</dbReference>
<dbReference type="InterPro" id="IPR042095">
    <property type="entry name" value="SUMF_sf"/>
</dbReference>
<evidence type="ECO:0000313" key="4">
    <source>
        <dbReference type="Proteomes" id="UP001500936"/>
    </source>
</evidence>
<gene>
    <name evidence="3" type="ORF">GCM10023187_52670</name>
</gene>
<accession>A0ABP8KYH6</accession>
<dbReference type="Gene3D" id="3.40.50.1460">
    <property type="match status" value="1"/>
</dbReference>
<proteinExistence type="predicted"/>
<dbReference type="InterPro" id="IPR011600">
    <property type="entry name" value="Pept_C14_caspase"/>
</dbReference>
<reference evidence="4" key="1">
    <citation type="journal article" date="2019" name="Int. J. Syst. Evol. Microbiol.">
        <title>The Global Catalogue of Microorganisms (GCM) 10K type strain sequencing project: providing services to taxonomists for standard genome sequencing and annotation.</title>
        <authorList>
            <consortium name="The Broad Institute Genomics Platform"/>
            <consortium name="The Broad Institute Genome Sequencing Center for Infectious Disease"/>
            <person name="Wu L."/>
            <person name="Ma J."/>
        </authorList>
    </citation>
    <scope>NUCLEOTIDE SEQUENCE [LARGE SCALE GENOMIC DNA]</scope>
    <source>
        <strain evidence="4">JCM 17925</strain>
    </source>
</reference>
<dbReference type="InterPro" id="IPR051043">
    <property type="entry name" value="Sulfatase_Mod_Factor_Kinase"/>
</dbReference>
<dbReference type="Gene3D" id="3.90.1580.10">
    <property type="entry name" value="paralog of FGE (formylglycine-generating enzyme)"/>
    <property type="match status" value="1"/>
</dbReference>
<dbReference type="EMBL" id="BAABHB010000017">
    <property type="protein sequence ID" value="GAA4418851.1"/>
    <property type="molecule type" value="Genomic_DNA"/>
</dbReference>